<sequence>MEDDYDYLERQLQGKSSKTIEDTDESDRPSDKKAGQDKVVYHEDKRTHRRERERSLDRGDSGGKDKQRERERGNRNREYTDKDSKDSGKYDQRGGRGFRQNEGHRNYDSNGRQNQKREQLTPEERAVREQEKEIKDMERATRTVFVSNVNLRADEKDVFMFFSQVTTVQDVQMIKDRTKKFRGYVYVELSKPDDVIVALQLTGQPLLGQPVWVKSSEHEKNLQWELEHTRTAQLAEQQHMLAGMNPMLSGLSGLDANTLALLNAQGLGPSGMMPLTSSVGEMTSAPNQDLDDMDEAKGGGLRLNAAARMSLMNKLAGSAGLQMPAASTNGTTGTAVAGPVDLTQGILGPASPIPTQYLLLKNMFSLEEEAGNGEHWDVELAKDISEECSKYGSVAHCHVDKFSKGHVYLQYSSLESAQAAQHGLHGRWFAGKQIASEFQFAHAYQQVFKV</sequence>
<evidence type="ECO:0000256" key="4">
    <source>
        <dbReference type="PROSITE-ProRule" id="PRU00176"/>
    </source>
</evidence>
<evidence type="ECO:0000313" key="8">
    <source>
        <dbReference type="Proteomes" id="UP000232323"/>
    </source>
</evidence>
<dbReference type="Proteomes" id="UP000232323">
    <property type="component" value="Unassembled WGS sequence"/>
</dbReference>
<feature type="domain" description="RRM" evidence="6">
    <location>
        <begin position="142"/>
        <end position="218"/>
    </location>
</feature>
<evidence type="ECO:0000256" key="1">
    <source>
        <dbReference type="ARBA" id="ARBA00022553"/>
    </source>
</evidence>
<dbReference type="InterPro" id="IPR003954">
    <property type="entry name" value="RRM_euk-type"/>
</dbReference>
<organism evidence="7 8">
    <name type="scientific">Chlamydomonas eustigma</name>
    <dbReference type="NCBI Taxonomy" id="1157962"/>
    <lineage>
        <taxon>Eukaryota</taxon>
        <taxon>Viridiplantae</taxon>
        <taxon>Chlorophyta</taxon>
        <taxon>core chlorophytes</taxon>
        <taxon>Chlorophyceae</taxon>
        <taxon>CS clade</taxon>
        <taxon>Chlamydomonadales</taxon>
        <taxon>Chlamydomonadaceae</taxon>
        <taxon>Chlamydomonas</taxon>
    </lineage>
</organism>
<dbReference type="PROSITE" id="PS50102">
    <property type="entry name" value="RRM"/>
    <property type="match status" value="1"/>
</dbReference>
<dbReference type="InterPro" id="IPR035979">
    <property type="entry name" value="RBD_domain_sf"/>
</dbReference>
<dbReference type="PANTHER" id="PTHR48036">
    <property type="entry name" value="SPLICING FACTOR (PAD-1), PUTATIVE (AFU_ORTHOLOGUE AFUA_1G15810)-RELATED"/>
    <property type="match status" value="1"/>
</dbReference>
<evidence type="ECO:0000256" key="5">
    <source>
        <dbReference type="SAM" id="MobiDB-lite"/>
    </source>
</evidence>
<evidence type="ECO:0000256" key="2">
    <source>
        <dbReference type="ARBA" id="ARBA00022737"/>
    </source>
</evidence>
<evidence type="ECO:0000256" key="3">
    <source>
        <dbReference type="ARBA" id="ARBA00022884"/>
    </source>
</evidence>
<evidence type="ECO:0000313" key="7">
    <source>
        <dbReference type="EMBL" id="GAX73040.1"/>
    </source>
</evidence>
<reference evidence="7 8" key="1">
    <citation type="submission" date="2017-08" db="EMBL/GenBank/DDBJ databases">
        <title>Acidophilic green algal genome provides insights into adaptation to an acidic environment.</title>
        <authorList>
            <person name="Hirooka S."/>
            <person name="Hirose Y."/>
            <person name="Kanesaki Y."/>
            <person name="Higuchi S."/>
            <person name="Fujiwara T."/>
            <person name="Onuma R."/>
            <person name="Era A."/>
            <person name="Ohbayashi R."/>
            <person name="Uzuka A."/>
            <person name="Nozaki H."/>
            <person name="Yoshikawa H."/>
            <person name="Miyagishima S.Y."/>
        </authorList>
    </citation>
    <scope>NUCLEOTIDE SEQUENCE [LARGE SCALE GENOMIC DNA]</scope>
    <source>
        <strain evidence="7 8">NIES-2499</strain>
    </source>
</reference>
<feature type="compositionally biased region" description="Basic and acidic residues" evidence="5">
    <location>
        <begin position="115"/>
        <end position="134"/>
    </location>
</feature>
<comment type="caution">
    <text evidence="7">The sequence shown here is derived from an EMBL/GenBank/DDBJ whole genome shotgun (WGS) entry which is preliminary data.</text>
</comment>
<feature type="region of interest" description="Disordered" evidence="5">
    <location>
        <begin position="1"/>
        <end position="134"/>
    </location>
</feature>
<dbReference type="InterPro" id="IPR000504">
    <property type="entry name" value="RRM_dom"/>
</dbReference>
<dbReference type="InterPro" id="IPR006509">
    <property type="entry name" value="RBM39_SF"/>
</dbReference>
<dbReference type="AlphaFoldDB" id="A0A250WR65"/>
<dbReference type="STRING" id="1157962.A0A250WR65"/>
<dbReference type="SMART" id="SM00360">
    <property type="entry name" value="RRM"/>
    <property type="match status" value="2"/>
</dbReference>
<dbReference type="GO" id="GO:0003723">
    <property type="term" value="F:RNA binding"/>
    <property type="evidence" value="ECO:0007669"/>
    <property type="project" value="UniProtKB-UniRule"/>
</dbReference>
<keyword evidence="2" id="KW-0677">Repeat</keyword>
<dbReference type="GO" id="GO:0006397">
    <property type="term" value="P:mRNA processing"/>
    <property type="evidence" value="ECO:0007669"/>
    <property type="project" value="InterPro"/>
</dbReference>
<dbReference type="EMBL" id="BEGY01000002">
    <property type="protein sequence ID" value="GAX73040.1"/>
    <property type="molecule type" value="Genomic_DNA"/>
</dbReference>
<dbReference type="Pfam" id="PF00076">
    <property type="entry name" value="RRM_1"/>
    <property type="match status" value="2"/>
</dbReference>
<dbReference type="InterPro" id="IPR012677">
    <property type="entry name" value="Nucleotide-bd_a/b_plait_sf"/>
</dbReference>
<evidence type="ECO:0000259" key="6">
    <source>
        <dbReference type="PROSITE" id="PS50102"/>
    </source>
</evidence>
<dbReference type="SUPFAM" id="SSF54928">
    <property type="entry name" value="RNA-binding domain, RBD"/>
    <property type="match status" value="2"/>
</dbReference>
<protein>
    <recommendedName>
        <fullName evidence="6">RRM domain-containing protein</fullName>
    </recommendedName>
</protein>
<dbReference type="InterPro" id="IPR029123">
    <property type="entry name" value="RBM39_linker"/>
</dbReference>
<dbReference type="OrthoDB" id="8123449at2759"/>
<keyword evidence="8" id="KW-1185">Reference proteome</keyword>
<proteinExistence type="predicted"/>
<accession>A0A250WR65</accession>
<keyword evidence="3 4" id="KW-0694">RNA-binding</keyword>
<gene>
    <name evidence="7" type="ORF">CEUSTIGMA_g492.t1</name>
</gene>
<name>A0A250WR65_9CHLO</name>
<dbReference type="GO" id="GO:0005634">
    <property type="term" value="C:nucleus"/>
    <property type="evidence" value="ECO:0007669"/>
    <property type="project" value="InterPro"/>
</dbReference>
<keyword evidence="1" id="KW-0597">Phosphoprotein</keyword>
<dbReference type="Gene3D" id="3.30.70.330">
    <property type="match status" value="2"/>
</dbReference>
<dbReference type="CDD" id="cd12285">
    <property type="entry name" value="RRM3_RBM39_like"/>
    <property type="match status" value="1"/>
</dbReference>
<feature type="compositionally biased region" description="Basic and acidic residues" evidence="5">
    <location>
        <begin position="18"/>
        <end position="107"/>
    </location>
</feature>
<dbReference type="SMART" id="SM00361">
    <property type="entry name" value="RRM_1"/>
    <property type="match status" value="1"/>
</dbReference>
<dbReference type="Pfam" id="PF15519">
    <property type="entry name" value="RBM39linker"/>
    <property type="match status" value="1"/>
</dbReference>